<feature type="region of interest" description="Disordered" evidence="1">
    <location>
        <begin position="43"/>
        <end position="84"/>
    </location>
</feature>
<keyword evidence="3" id="KW-1185">Reference proteome</keyword>
<evidence type="ECO:0000256" key="1">
    <source>
        <dbReference type="SAM" id="MobiDB-lite"/>
    </source>
</evidence>
<gene>
    <name evidence="2" type="ORF">AKJ08_1990</name>
</gene>
<name>A0A0K1PDI5_9BACT</name>
<protein>
    <submittedName>
        <fullName evidence="2">Uncharacterized protein</fullName>
    </submittedName>
</protein>
<dbReference type="AlphaFoldDB" id="A0A0K1PDI5"/>
<evidence type="ECO:0000313" key="3">
    <source>
        <dbReference type="Proteomes" id="UP000055590"/>
    </source>
</evidence>
<dbReference type="EMBL" id="CP012332">
    <property type="protein sequence ID" value="AKU91603.1"/>
    <property type="molecule type" value="Genomic_DNA"/>
</dbReference>
<dbReference type="Proteomes" id="UP000055590">
    <property type="component" value="Chromosome"/>
</dbReference>
<accession>A0A0K1PDI5</accession>
<reference evidence="2 3" key="1">
    <citation type="submission" date="2015-08" db="EMBL/GenBank/DDBJ databases">
        <authorList>
            <person name="Babu N.S."/>
            <person name="Beckwith C.J."/>
            <person name="Beseler K.G."/>
            <person name="Brison A."/>
            <person name="Carone J.V."/>
            <person name="Caskin T.P."/>
            <person name="Diamond M."/>
            <person name="Durham M.E."/>
            <person name="Foxe J.M."/>
            <person name="Go M."/>
            <person name="Henderson B.A."/>
            <person name="Jones I.B."/>
            <person name="McGettigan J.A."/>
            <person name="Micheletti S.J."/>
            <person name="Nasrallah M.E."/>
            <person name="Ortiz D."/>
            <person name="Piller C.R."/>
            <person name="Privatt S.R."/>
            <person name="Schneider S.L."/>
            <person name="Sharp S."/>
            <person name="Smith T.C."/>
            <person name="Stanton J.D."/>
            <person name="Ullery H.E."/>
            <person name="Wilson R.J."/>
            <person name="Serrano M.G."/>
            <person name="Buck G."/>
            <person name="Lee V."/>
            <person name="Wang Y."/>
            <person name="Carvalho R."/>
            <person name="Voegtly L."/>
            <person name="Shi R."/>
            <person name="Duckworth R."/>
            <person name="Johnson A."/>
            <person name="Loviza R."/>
            <person name="Walstead R."/>
            <person name="Shah Z."/>
            <person name="Kiflezghi M."/>
            <person name="Wade K."/>
            <person name="Ball S.L."/>
            <person name="Bradley K.W."/>
            <person name="Asai D.J."/>
            <person name="Bowman C.A."/>
            <person name="Russell D.A."/>
            <person name="Pope W.H."/>
            <person name="Jacobs-Sera D."/>
            <person name="Hendrix R.W."/>
            <person name="Hatfull G.F."/>
        </authorList>
    </citation>
    <scope>NUCLEOTIDE SEQUENCE [LARGE SCALE GENOMIC DNA]</scope>
    <source>
        <strain evidence="2 3">DSM 27710</strain>
    </source>
</reference>
<organism evidence="2 3">
    <name type="scientific">Vulgatibacter incomptus</name>
    <dbReference type="NCBI Taxonomy" id="1391653"/>
    <lineage>
        <taxon>Bacteria</taxon>
        <taxon>Pseudomonadati</taxon>
        <taxon>Myxococcota</taxon>
        <taxon>Myxococcia</taxon>
        <taxon>Myxococcales</taxon>
        <taxon>Cystobacterineae</taxon>
        <taxon>Vulgatibacteraceae</taxon>
        <taxon>Vulgatibacter</taxon>
    </lineage>
</organism>
<dbReference type="RefSeq" id="WP_050725894.1">
    <property type="nucleotide sequence ID" value="NZ_CP012332.1"/>
</dbReference>
<proteinExistence type="predicted"/>
<sequence>MQQSLSTPSSAASQAFRALVGAASAGSDPGSDPGTAFAQALILAAPPAPRRPRTRRTIQVGAGSPTEVLQVESAGSPSVEPAPGSLAGFDEGVAGVSLYRVARSGRVGDRSIASGALLLVGARPAERGEWVLVATTCSLRLVPAFAKDREPLGSRVVGVVEAVVASLGNLQ</sequence>
<dbReference type="KEGG" id="vin:AKJ08_1990"/>
<evidence type="ECO:0000313" key="2">
    <source>
        <dbReference type="EMBL" id="AKU91603.1"/>
    </source>
</evidence>